<dbReference type="InterPro" id="IPR000847">
    <property type="entry name" value="LysR_HTH_N"/>
</dbReference>
<evidence type="ECO:0000256" key="2">
    <source>
        <dbReference type="ARBA" id="ARBA00023015"/>
    </source>
</evidence>
<dbReference type="PROSITE" id="PS50931">
    <property type="entry name" value="HTH_LYSR"/>
    <property type="match status" value="1"/>
</dbReference>
<evidence type="ECO:0000259" key="5">
    <source>
        <dbReference type="PROSITE" id="PS50931"/>
    </source>
</evidence>
<keyword evidence="4" id="KW-0804">Transcription</keyword>
<dbReference type="Gene3D" id="1.10.10.10">
    <property type="entry name" value="Winged helix-like DNA-binding domain superfamily/Winged helix DNA-binding domain"/>
    <property type="match status" value="1"/>
</dbReference>
<evidence type="ECO:0000313" key="6">
    <source>
        <dbReference type="EMBL" id="KIQ02617.1"/>
    </source>
</evidence>
<keyword evidence="2" id="KW-0805">Transcription regulation</keyword>
<protein>
    <submittedName>
        <fullName evidence="6">LysR family transcriptional regulator</fullName>
    </submittedName>
</protein>
<organism evidence="6 7">
    <name type="scientific">Pseudomonas fulva</name>
    <dbReference type="NCBI Taxonomy" id="47880"/>
    <lineage>
        <taxon>Bacteria</taxon>
        <taxon>Pseudomonadati</taxon>
        <taxon>Pseudomonadota</taxon>
        <taxon>Gammaproteobacteria</taxon>
        <taxon>Pseudomonadales</taxon>
        <taxon>Pseudomonadaceae</taxon>
        <taxon>Pseudomonas</taxon>
    </lineage>
</organism>
<keyword evidence="3" id="KW-0238">DNA-binding</keyword>
<evidence type="ECO:0000256" key="4">
    <source>
        <dbReference type="ARBA" id="ARBA00023163"/>
    </source>
</evidence>
<dbReference type="InterPro" id="IPR036390">
    <property type="entry name" value="WH_DNA-bd_sf"/>
</dbReference>
<dbReference type="PANTHER" id="PTHR30579">
    <property type="entry name" value="TRANSCRIPTIONAL REGULATOR"/>
    <property type="match status" value="1"/>
</dbReference>
<dbReference type="Pfam" id="PF03466">
    <property type="entry name" value="LysR_substrate"/>
    <property type="match status" value="1"/>
</dbReference>
<name>A0A0D0J9H4_9PSED</name>
<evidence type="ECO:0000313" key="7">
    <source>
        <dbReference type="Proteomes" id="UP000032068"/>
    </source>
</evidence>
<comment type="similarity">
    <text evidence="1">Belongs to the LysR transcriptional regulatory family.</text>
</comment>
<evidence type="ECO:0000256" key="3">
    <source>
        <dbReference type="ARBA" id="ARBA00023125"/>
    </source>
</evidence>
<dbReference type="Gene3D" id="3.40.190.10">
    <property type="entry name" value="Periplasmic binding protein-like II"/>
    <property type="match status" value="2"/>
</dbReference>
<reference evidence="6 7" key="1">
    <citation type="submission" date="2014-12" db="EMBL/GenBank/DDBJ databases">
        <title>16Stimator: statistical estimation of ribosomal gene copy numbers from draft genome assemblies.</title>
        <authorList>
            <person name="Perisin M.A."/>
            <person name="Vetter M."/>
            <person name="Gilbert J.A."/>
            <person name="Bergelson J."/>
        </authorList>
    </citation>
    <scope>NUCLEOTIDE SEQUENCE [LARGE SCALE GENOMIC DNA]</scope>
    <source>
        <strain evidence="6 7">MEJ086</strain>
    </source>
</reference>
<dbReference type="SUPFAM" id="SSF46785">
    <property type="entry name" value="Winged helix' DNA-binding domain"/>
    <property type="match status" value="1"/>
</dbReference>
<proteinExistence type="inferred from homology"/>
<dbReference type="Pfam" id="PF00126">
    <property type="entry name" value="HTH_1"/>
    <property type="match status" value="1"/>
</dbReference>
<dbReference type="PRINTS" id="PR00039">
    <property type="entry name" value="HTHLYSR"/>
</dbReference>
<sequence>MARQDLQIDWLQAFVAVVGSGSLTAAAAGLARSQSAVSMQIKKLEAAVGRPLLLRGPRHLSLTPAGEELLGYARKLLRVHREALLALGGVRLEGSISLGIPDDYALGYLTPLLNDFASAQPAVQVNLVCEPSTQLIPKVESGEMDVAIVTRDKPQRGELLFREELVWVGNARQETWRLTPLPIAVYELGSQARSRVLKSLEVLGRDYRVVYNSPSVAGQLAVAQSGAALGVLTRCCVPSSLQVLGAAQGLPGLPLLDVVVIRSRAPALPALVDALHEQVLQTLRRDFE</sequence>
<comment type="caution">
    <text evidence="6">The sequence shown here is derived from an EMBL/GenBank/DDBJ whole genome shotgun (WGS) entry which is preliminary data.</text>
</comment>
<dbReference type="Proteomes" id="UP000032068">
    <property type="component" value="Unassembled WGS sequence"/>
</dbReference>
<feature type="domain" description="HTH lysR-type" evidence="5">
    <location>
        <begin position="6"/>
        <end position="63"/>
    </location>
</feature>
<gene>
    <name evidence="6" type="ORF">RU08_07320</name>
</gene>
<dbReference type="EMBL" id="JXQW01000015">
    <property type="protein sequence ID" value="KIQ02617.1"/>
    <property type="molecule type" value="Genomic_DNA"/>
</dbReference>
<dbReference type="RefSeq" id="WP_042553135.1">
    <property type="nucleotide sequence ID" value="NZ_JXQW01000015.1"/>
</dbReference>
<dbReference type="OrthoDB" id="5723059at2"/>
<accession>A0A0D0J9H4</accession>
<dbReference type="GO" id="GO:0003700">
    <property type="term" value="F:DNA-binding transcription factor activity"/>
    <property type="evidence" value="ECO:0007669"/>
    <property type="project" value="InterPro"/>
</dbReference>
<dbReference type="PANTHER" id="PTHR30579:SF7">
    <property type="entry name" value="HTH-TYPE TRANSCRIPTIONAL REGULATOR LRHA-RELATED"/>
    <property type="match status" value="1"/>
</dbReference>
<dbReference type="InterPro" id="IPR050176">
    <property type="entry name" value="LTTR"/>
</dbReference>
<dbReference type="SUPFAM" id="SSF53850">
    <property type="entry name" value="Periplasmic binding protein-like II"/>
    <property type="match status" value="1"/>
</dbReference>
<dbReference type="FunFam" id="1.10.10.10:FF:000001">
    <property type="entry name" value="LysR family transcriptional regulator"/>
    <property type="match status" value="1"/>
</dbReference>
<evidence type="ECO:0000256" key="1">
    <source>
        <dbReference type="ARBA" id="ARBA00009437"/>
    </source>
</evidence>
<dbReference type="GO" id="GO:0003677">
    <property type="term" value="F:DNA binding"/>
    <property type="evidence" value="ECO:0007669"/>
    <property type="project" value="UniProtKB-KW"/>
</dbReference>
<dbReference type="InterPro" id="IPR036388">
    <property type="entry name" value="WH-like_DNA-bd_sf"/>
</dbReference>
<dbReference type="InterPro" id="IPR005119">
    <property type="entry name" value="LysR_subst-bd"/>
</dbReference>
<dbReference type="AlphaFoldDB" id="A0A0D0J9H4"/>